<dbReference type="InterPro" id="IPR001304">
    <property type="entry name" value="C-type_lectin-like"/>
</dbReference>
<dbReference type="InterPro" id="IPR016187">
    <property type="entry name" value="CTDL_fold"/>
</dbReference>
<evidence type="ECO:0000313" key="3">
    <source>
        <dbReference type="EMBL" id="CAH3175767.1"/>
    </source>
</evidence>
<dbReference type="PROSITE" id="PS50041">
    <property type="entry name" value="C_TYPE_LECTIN_2"/>
    <property type="match status" value="1"/>
</dbReference>
<dbReference type="InterPro" id="IPR016186">
    <property type="entry name" value="C-type_lectin-like/link_sf"/>
</dbReference>
<dbReference type="Pfam" id="PF00059">
    <property type="entry name" value="Lectin_C"/>
    <property type="match status" value="1"/>
</dbReference>
<keyword evidence="1" id="KW-0732">Signal</keyword>
<dbReference type="InterPro" id="IPR050111">
    <property type="entry name" value="C-type_lectin/snaclec_domain"/>
</dbReference>
<dbReference type="PANTHER" id="PTHR22803">
    <property type="entry name" value="MANNOSE, PHOSPHOLIPASE, LECTIN RECEPTOR RELATED"/>
    <property type="match status" value="1"/>
</dbReference>
<organism evidence="3 4">
    <name type="scientific">Porites lobata</name>
    <dbReference type="NCBI Taxonomy" id="104759"/>
    <lineage>
        <taxon>Eukaryota</taxon>
        <taxon>Metazoa</taxon>
        <taxon>Cnidaria</taxon>
        <taxon>Anthozoa</taxon>
        <taxon>Hexacorallia</taxon>
        <taxon>Scleractinia</taxon>
        <taxon>Fungiina</taxon>
        <taxon>Poritidae</taxon>
        <taxon>Porites</taxon>
    </lineage>
</organism>
<dbReference type="EMBL" id="CALNXK010000204">
    <property type="protein sequence ID" value="CAH3175767.1"/>
    <property type="molecule type" value="Genomic_DNA"/>
</dbReference>
<gene>
    <name evidence="3" type="ORF">PLOB_00017191</name>
</gene>
<feature type="chain" id="PRO_5046459130" description="C-type lectin domain-containing protein" evidence="1">
    <location>
        <begin position="24"/>
        <end position="232"/>
    </location>
</feature>
<evidence type="ECO:0000256" key="1">
    <source>
        <dbReference type="SAM" id="SignalP"/>
    </source>
</evidence>
<dbReference type="Proteomes" id="UP001159405">
    <property type="component" value="Unassembled WGS sequence"/>
</dbReference>
<dbReference type="SMART" id="SM00034">
    <property type="entry name" value="CLECT"/>
    <property type="match status" value="1"/>
</dbReference>
<keyword evidence="4" id="KW-1185">Reference proteome</keyword>
<comment type="caution">
    <text evidence="3">The sequence shown here is derived from an EMBL/GenBank/DDBJ whole genome shotgun (WGS) entry which is preliminary data.</text>
</comment>
<evidence type="ECO:0000259" key="2">
    <source>
        <dbReference type="PROSITE" id="PS50041"/>
    </source>
</evidence>
<name>A0ABN8R9T1_9CNID</name>
<proteinExistence type="predicted"/>
<dbReference type="Gene3D" id="3.10.100.10">
    <property type="entry name" value="Mannose-Binding Protein A, subunit A"/>
    <property type="match status" value="1"/>
</dbReference>
<dbReference type="SUPFAM" id="SSF56436">
    <property type="entry name" value="C-type lectin-like"/>
    <property type="match status" value="1"/>
</dbReference>
<reference evidence="3 4" key="1">
    <citation type="submission" date="2022-05" db="EMBL/GenBank/DDBJ databases">
        <authorList>
            <consortium name="Genoscope - CEA"/>
            <person name="William W."/>
        </authorList>
    </citation>
    <scope>NUCLEOTIDE SEQUENCE [LARGE SCALE GENOMIC DNA]</scope>
</reference>
<feature type="domain" description="C-type lectin" evidence="2">
    <location>
        <begin position="94"/>
        <end position="211"/>
    </location>
</feature>
<feature type="signal peptide" evidence="1">
    <location>
        <begin position="1"/>
        <end position="23"/>
    </location>
</feature>
<sequence length="232" mass="26491">MTFRKWNFVFIFLTYLIVSSSFAKNNPQSAVFNSATYTSDKPRQPMDQTFNINNWGFGSADRKILKQMKYKIDSLYEKSTATVSVCPQDGWIRYGNFSYLIIDIRTLNWSDARRTCQMLGGDLAIIKSAAENNFIFTLLKKQKTITDWGVWLGFVRKADNKFYWIDGTPLAKGYTAWASRQPDNSGGNEKCGNMFGSAHSNGGKWNDLTCDLDPPNHWKVAPVILCKKKQIM</sequence>
<evidence type="ECO:0000313" key="4">
    <source>
        <dbReference type="Proteomes" id="UP001159405"/>
    </source>
</evidence>
<protein>
    <recommendedName>
        <fullName evidence="2">C-type lectin domain-containing protein</fullName>
    </recommendedName>
</protein>
<accession>A0ABN8R9T1</accession>